<evidence type="ECO:0000313" key="3">
    <source>
        <dbReference type="EMBL" id="ARU04686.1"/>
    </source>
</evidence>
<proteinExistence type="predicted"/>
<feature type="transmembrane region" description="Helical" evidence="1">
    <location>
        <begin position="277"/>
        <end position="294"/>
    </location>
</feature>
<dbReference type="Pfam" id="PF18203">
    <property type="entry name" value="IPTL-CTERM"/>
    <property type="match status" value="1"/>
</dbReference>
<dbReference type="KEGG" id="cser:CCO03_08360"/>
<keyword evidence="1" id="KW-0472">Membrane</keyword>
<accession>A0A1Y0EM75</accession>
<keyword evidence="1" id="KW-0812">Transmembrane</keyword>
<protein>
    <recommendedName>
        <fullName evidence="2">IPTL-CTERM protein sorting domain-containing protein</fullName>
    </recommendedName>
</protein>
<feature type="domain" description="IPTL-CTERM protein sorting" evidence="2">
    <location>
        <begin position="274"/>
        <end position="299"/>
    </location>
</feature>
<organism evidence="3 4">
    <name type="scientific">Comamonas serinivorans</name>
    <dbReference type="NCBI Taxonomy" id="1082851"/>
    <lineage>
        <taxon>Bacteria</taxon>
        <taxon>Pseudomonadati</taxon>
        <taxon>Pseudomonadota</taxon>
        <taxon>Betaproteobacteria</taxon>
        <taxon>Burkholderiales</taxon>
        <taxon>Comamonadaceae</taxon>
        <taxon>Comamonas</taxon>
    </lineage>
</organism>
<evidence type="ECO:0000259" key="2">
    <source>
        <dbReference type="Pfam" id="PF18203"/>
    </source>
</evidence>
<dbReference type="NCBIfam" id="TIGR04174">
    <property type="entry name" value="IPTL_CTERM"/>
    <property type="match status" value="1"/>
</dbReference>
<dbReference type="AlphaFoldDB" id="A0A1Y0EM75"/>
<dbReference type="EMBL" id="CP021455">
    <property type="protein sequence ID" value="ARU04686.1"/>
    <property type="molecule type" value="Genomic_DNA"/>
</dbReference>
<sequence length="300" mass="31265">MAIPDFVLETALSRFITPLIVAACCTGSAQAGLLEFDSSSRALFEKALMPVPNQYTASDWQSGAQALPVVRQGPYPVDIFAMNITSSAAIVNATDALTSPRQATLQIDFPKGNPNAFSANVFGLDAAWQATSGSVRIQAETNLGGLLVVNRSSSDPFVGFLASTDGEVITRITISGDPASPAVHTAVDDIRTGRQTVFQPYVIAVSGSGSGTCTPSTYGGVSVCTITAGPNYQLTAVSGCDGTPSTSSPYVISPLRGRCNVSAVFVNPNEPRIIPSLSNWGLGMLAFLAAVVGLRRIKRT</sequence>
<reference evidence="3 4" key="1">
    <citation type="submission" date="2017-05" db="EMBL/GenBank/DDBJ databases">
        <authorList>
            <person name="Song R."/>
            <person name="Chenine A.L."/>
            <person name="Ruprecht R.M."/>
        </authorList>
    </citation>
    <scope>NUCLEOTIDE SEQUENCE [LARGE SCALE GENOMIC DNA]</scope>
    <source>
        <strain evidence="3 4">DSM 26136</strain>
    </source>
</reference>
<dbReference type="InterPro" id="IPR026442">
    <property type="entry name" value="IPTL_CTERM"/>
</dbReference>
<keyword evidence="4" id="KW-1185">Reference proteome</keyword>
<evidence type="ECO:0000313" key="4">
    <source>
        <dbReference type="Proteomes" id="UP000196138"/>
    </source>
</evidence>
<evidence type="ECO:0000256" key="1">
    <source>
        <dbReference type="SAM" id="Phobius"/>
    </source>
</evidence>
<keyword evidence="1" id="KW-1133">Transmembrane helix</keyword>
<name>A0A1Y0EM75_9BURK</name>
<dbReference type="Proteomes" id="UP000196138">
    <property type="component" value="Chromosome"/>
</dbReference>
<gene>
    <name evidence="3" type="ORF">CCO03_08360</name>
</gene>